<accession>D5MIE6</accession>
<dbReference type="HOGENOM" id="CLU_2823074_0_0_0"/>
<dbReference type="Proteomes" id="UP000006898">
    <property type="component" value="Chromosome"/>
</dbReference>
<evidence type="ECO:0000313" key="2">
    <source>
        <dbReference type="Proteomes" id="UP000006898"/>
    </source>
</evidence>
<protein>
    <submittedName>
        <fullName evidence="1">Uncharacterized protein</fullName>
    </submittedName>
</protein>
<sequence length="66" mass="8042">MSVSVTIKCNYKEMPARTVRVWRSRWGMMWHNCCLNKDLEMRIVDDGSWRWVKPFKEPIGRRRVTI</sequence>
<gene>
    <name evidence="1" type="ORF">DAMO_0190</name>
</gene>
<dbReference type="EMBL" id="FP565575">
    <property type="protein sequence ID" value="CBE67296.1"/>
    <property type="molecule type" value="Genomic_DNA"/>
</dbReference>
<dbReference type="AlphaFoldDB" id="D5MIE6"/>
<name>D5MIE6_METO1</name>
<dbReference type="STRING" id="671143.DAMO_0190"/>
<reference evidence="1 2" key="1">
    <citation type="journal article" date="2010" name="Nature">
        <title>Nitrite-driven anaerobic methane oxidation by oxygenic bacteria.</title>
        <authorList>
            <person name="Ettwig K.F."/>
            <person name="Butler M.K."/>
            <person name="Le Paslier D."/>
            <person name="Pelletier E."/>
            <person name="Mangenot S."/>
            <person name="Kuypers M.M.M."/>
            <person name="Schreiber F."/>
            <person name="Dutilh B.E."/>
            <person name="Zedelius J."/>
            <person name="de Beer D."/>
            <person name="Gloerich J."/>
            <person name="Wessels H.J.C.T."/>
            <person name="van Allen T."/>
            <person name="Luesken F."/>
            <person name="Wu M."/>
            <person name="van de Pas-Schoonen K.T."/>
            <person name="Op den Camp H.J.M."/>
            <person name="Janssen-Megens E.M."/>
            <person name="Francoijs K-J."/>
            <person name="Stunnenberg H."/>
            <person name="Weissenbach J."/>
            <person name="Jetten M.S.M."/>
            <person name="Strous M."/>
        </authorList>
    </citation>
    <scope>NUCLEOTIDE SEQUENCE [LARGE SCALE GENOMIC DNA]</scope>
</reference>
<dbReference type="KEGG" id="mox:DAMO_0190"/>
<organism evidence="1 2">
    <name type="scientific">Methylomirabilis oxygeniifera</name>
    <dbReference type="NCBI Taxonomy" id="671143"/>
    <lineage>
        <taxon>Bacteria</taxon>
        <taxon>Candidatus Methylomirabilota</taxon>
        <taxon>Candidatus Methylomirabilia</taxon>
        <taxon>Candidatus Methylomirabilales</taxon>
        <taxon>Candidatus Methylomirabilaceae</taxon>
        <taxon>Candidatus Methylomirabilis</taxon>
    </lineage>
</organism>
<proteinExistence type="predicted"/>
<evidence type="ECO:0000313" key="1">
    <source>
        <dbReference type="EMBL" id="CBE67296.1"/>
    </source>
</evidence>